<evidence type="ECO:0000256" key="4">
    <source>
        <dbReference type="ARBA" id="ARBA00023136"/>
    </source>
</evidence>
<keyword evidence="5" id="KW-0325">Glycoprotein</keyword>
<name>A0A1Y2AW44_9TREE</name>
<dbReference type="SUPFAM" id="SSF88713">
    <property type="entry name" value="Glycoside hydrolase/deacetylase"/>
    <property type="match status" value="1"/>
</dbReference>
<dbReference type="GO" id="GO:0005975">
    <property type="term" value="P:carbohydrate metabolic process"/>
    <property type="evidence" value="ECO:0007669"/>
    <property type="project" value="InterPro"/>
</dbReference>
<evidence type="ECO:0000259" key="8">
    <source>
        <dbReference type="PROSITE" id="PS51677"/>
    </source>
</evidence>
<evidence type="ECO:0000256" key="1">
    <source>
        <dbReference type="ARBA" id="ARBA00004609"/>
    </source>
</evidence>
<protein>
    <recommendedName>
        <fullName evidence="8">NodB homology domain-containing protein</fullName>
    </recommendedName>
</protein>
<accession>A0A1Y2AW44</accession>
<feature type="domain" description="NodB homology" evidence="8">
    <location>
        <begin position="133"/>
        <end position="358"/>
    </location>
</feature>
<dbReference type="GO" id="GO:0016810">
    <property type="term" value="F:hydrolase activity, acting on carbon-nitrogen (but not peptide) bonds"/>
    <property type="evidence" value="ECO:0007669"/>
    <property type="project" value="InterPro"/>
</dbReference>
<evidence type="ECO:0000313" key="9">
    <source>
        <dbReference type="EMBL" id="ORY26706.1"/>
    </source>
</evidence>
<evidence type="ECO:0000256" key="6">
    <source>
        <dbReference type="ARBA" id="ARBA00023288"/>
    </source>
</evidence>
<dbReference type="GO" id="GO:0098552">
    <property type="term" value="C:side of membrane"/>
    <property type="evidence" value="ECO:0007669"/>
    <property type="project" value="UniProtKB-KW"/>
</dbReference>
<dbReference type="GO" id="GO:0071555">
    <property type="term" value="P:cell wall organization"/>
    <property type="evidence" value="ECO:0007669"/>
    <property type="project" value="UniProtKB-KW"/>
</dbReference>
<dbReference type="Gene3D" id="3.20.20.370">
    <property type="entry name" value="Glycoside hydrolase/deacetylase"/>
    <property type="match status" value="1"/>
</dbReference>
<dbReference type="AlphaFoldDB" id="A0A1Y2AW44"/>
<dbReference type="InterPro" id="IPR002509">
    <property type="entry name" value="NODB_dom"/>
</dbReference>
<comment type="caution">
    <text evidence="9">The sequence shown here is derived from an EMBL/GenBank/DDBJ whole genome shotgun (WGS) entry which is preliminary data.</text>
</comment>
<keyword evidence="2" id="KW-1003">Cell membrane</keyword>
<keyword evidence="7" id="KW-0961">Cell wall biogenesis/degradation</keyword>
<dbReference type="PROSITE" id="PS51677">
    <property type="entry name" value="NODB"/>
    <property type="match status" value="1"/>
</dbReference>
<dbReference type="InParanoid" id="A0A1Y2AW44"/>
<dbReference type="OrthoDB" id="9970124at2759"/>
<dbReference type="Pfam" id="PF01522">
    <property type="entry name" value="Polysacc_deac_1"/>
    <property type="match status" value="1"/>
</dbReference>
<keyword evidence="3" id="KW-0336">GPI-anchor</keyword>
<organism evidence="9 10">
    <name type="scientific">Naematelia encephala</name>
    <dbReference type="NCBI Taxonomy" id="71784"/>
    <lineage>
        <taxon>Eukaryota</taxon>
        <taxon>Fungi</taxon>
        <taxon>Dikarya</taxon>
        <taxon>Basidiomycota</taxon>
        <taxon>Agaricomycotina</taxon>
        <taxon>Tremellomycetes</taxon>
        <taxon>Tremellales</taxon>
        <taxon>Naemateliaceae</taxon>
        <taxon>Naematelia</taxon>
    </lineage>
</organism>
<comment type="subcellular location">
    <subcellularLocation>
        <location evidence="1">Cell membrane</location>
        <topology evidence="1">Lipid-anchor</topology>
        <topology evidence="1">GPI-anchor</topology>
    </subcellularLocation>
</comment>
<evidence type="ECO:0000256" key="3">
    <source>
        <dbReference type="ARBA" id="ARBA00022622"/>
    </source>
</evidence>
<evidence type="ECO:0000256" key="7">
    <source>
        <dbReference type="ARBA" id="ARBA00023316"/>
    </source>
</evidence>
<keyword evidence="6" id="KW-0449">Lipoprotein</keyword>
<evidence type="ECO:0000313" key="10">
    <source>
        <dbReference type="Proteomes" id="UP000193986"/>
    </source>
</evidence>
<dbReference type="Proteomes" id="UP000193986">
    <property type="component" value="Unassembled WGS sequence"/>
</dbReference>
<keyword evidence="10" id="KW-1185">Reference proteome</keyword>
<gene>
    <name evidence="9" type="ORF">BCR39DRAFT_540531</name>
</gene>
<reference evidence="9 10" key="1">
    <citation type="submission" date="2016-07" db="EMBL/GenBank/DDBJ databases">
        <title>Pervasive Adenine N6-methylation of Active Genes in Fungi.</title>
        <authorList>
            <consortium name="DOE Joint Genome Institute"/>
            <person name="Mondo S.J."/>
            <person name="Dannebaum R.O."/>
            <person name="Kuo R.C."/>
            <person name="Labutti K."/>
            <person name="Haridas S."/>
            <person name="Kuo A."/>
            <person name="Salamov A."/>
            <person name="Ahrendt S.R."/>
            <person name="Lipzen A."/>
            <person name="Sullivan W."/>
            <person name="Andreopoulos W.B."/>
            <person name="Clum A."/>
            <person name="Lindquist E."/>
            <person name="Daum C."/>
            <person name="Ramamoorthy G.K."/>
            <person name="Gryganskyi A."/>
            <person name="Culley D."/>
            <person name="Magnuson J.K."/>
            <person name="James T.Y."/>
            <person name="O'Malley M.A."/>
            <person name="Stajich J.E."/>
            <person name="Spatafora J.W."/>
            <person name="Visel A."/>
            <person name="Grigoriev I.V."/>
        </authorList>
    </citation>
    <scope>NUCLEOTIDE SEQUENCE [LARGE SCALE GENOMIC DNA]</scope>
    <source>
        <strain evidence="9 10">68-887.2</strain>
    </source>
</reference>
<dbReference type="EMBL" id="MCFC01000045">
    <property type="protein sequence ID" value="ORY26706.1"/>
    <property type="molecule type" value="Genomic_DNA"/>
</dbReference>
<dbReference type="PANTHER" id="PTHR43123:SF1">
    <property type="entry name" value="POLYSACCHARIDE DEACETYLASE-RELATED"/>
    <property type="match status" value="1"/>
</dbReference>
<dbReference type="InterPro" id="IPR011330">
    <property type="entry name" value="Glyco_hydro/deAcase_b/a-brl"/>
</dbReference>
<evidence type="ECO:0000256" key="5">
    <source>
        <dbReference type="ARBA" id="ARBA00023180"/>
    </source>
</evidence>
<dbReference type="GO" id="GO:0005886">
    <property type="term" value="C:plasma membrane"/>
    <property type="evidence" value="ECO:0007669"/>
    <property type="project" value="UniProtKB-SubCell"/>
</dbReference>
<evidence type="ECO:0000256" key="2">
    <source>
        <dbReference type="ARBA" id="ARBA00022475"/>
    </source>
</evidence>
<dbReference type="STRING" id="71784.A0A1Y2AW44"/>
<keyword evidence="4" id="KW-0472">Membrane</keyword>
<sequence length="378" mass="42336">MGLSGHKVRYRLSRPASIILLTNLSSLISSIISKTKTKNMASIFERVSQAIGLKPTPTWSPEELAHELPRDFVGYGRVPPTFNLPEGKKIAVNFVINYEEGGEHSVAHGDSEGEVMLQETGPGKIPLAGERDTPVETSFEYGSRVGIWRLLNLFEKYKIKVTMYAVGLALEHNPPATQAMVAGGHEIASHCWRWFNFEKMSAAEEEWHIREGIKSFTATTGKAPVGWYYGRPSPRTRNLIAKIYNELGLELLYFSDDYSDDLPHWRPSPVPGKGLLHVPYSYANNDFKFYVAPGFGSTSAFQEHMLGAVDTLLEEGRDGKPKMVTIALHARLIGQPGRFQALKNIVETLAANPDVWFATREEIAREWVKQYPDPYVKA</sequence>
<proteinExistence type="predicted"/>
<dbReference type="PANTHER" id="PTHR43123">
    <property type="entry name" value="POLYSACCHARIDE DEACETYLASE-RELATED"/>
    <property type="match status" value="1"/>
</dbReference>